<dbReference type="VEuPathDB" id="FungiDB:PC110_g1242"/>
<dbReference type="EMBL" id="RCMG01000009">
    <property type="protein sequence ID" value="KAG2868610.1"/>
    <property type="molecule type" value="Genomic_DNA"/>
</dbReference>
<evidence type="ECO:0000259" key="1">
    <source>
        <dbReference type="Pfam" id="PF03184"/>
    </source>
</evidence>
<dbReference type="Proteomes" id="UP000774804">
    <property type="component" value="Unassembled WGS sequence"/>
</dbReference>
<comment type="caution">
    <text evidence="7">The sequence shown here is derived from an EMBL/GenBank/DDBJ whole genome shotgun (WGS) entry which is preliminary data.</text>
</comment>
<accession>A0A329T189</accession>
<evidence type="ECO:0000313" key="5">
    <source>
        <dbReference type="EMBL" id="KAG2996034.1"/>
    </source>
</evidence>
<dbReference type="EMBL" id="RCMI01000043">
    <property type="protein sequence ID" value="KAG2940007.1"/>
    <property type="molecule type" value="Genomic_DNA"/>
</dbReference>
<dbReference type="Pfam" id="PF03184">
    <property type="entry name" value="DDE_1"/>
    <property type="match status" value="1"/>
</dbReference>
<gene>
    <name evidence="7" type="ORF">PC110_g1242</name>
    <name evidence="2" type="ORF">PC113_g865</name>
    <name evidence="3" type="ORF">PC115_g2802</name>
    <name evidence="4" type="ORF">PC117_g5857</name>
    <name evidence="5" type="ORF">PC118_g2686</name>
    <name evidence="6" type="ORF">PC129_g3850</name>
</gene>
<evidence type="ECO:0000313" key="6">
    <source>
        <dbReference type="EMBL" id="KAG3225520.1"/>
    </source>
</evidence>
<dbReference type="EMBL" id="RCMV01000081">
    <property type="protein sequence ID" value="KAG3225520.1"/>
    <property type="molecule type" value="Genomic_DNA"/>
</dbReference>
<sequence length="96" mass="10750">MDETGLFYDNVPRGSMCIREAPALKQSKSRITWTNSTGSHKLPLLFIGKSKNPRWVKDKPADIDYTSTAKAWMTTVVANGPREKDARRRQAPIASS</sequence>
<dbReference type="OrthoDB" id="5919228at2759"/>
<dbReference type="GO" id="GO:0003676">
    <property type="term" value="F:nucleic acid binding"/>
    <property type="evidence" value="ECO:0007669"/>
    <property type="project" value="InterPro"/>
</dbReference>
<reference evidence="7 8" key="1">
    <citation type="submission" date="2018-01" db="EMBL/GenBank/DDBJ databases">
        <title>Draft genome of the strawberry crown rot pathogen Phytophthora cactorum.</title>
        <authorList>
            <person name="Armitage A.D."/>
            <person name="Lysoe E."/>
            <person name="Nellist C.F."/>
            <person name="Harrison R.J."/>
            <person name="Brurberg M.B."/>
        </authorList>
    </citation>
    <scope>NUCLEOTIDE SEQUENCE [LARGE SCALE GENOMIC DNA]</scope>
    <source>
        <strain evidence="7 8">10300</strain>
    </source>
</reference>
<dbReference type="AlphaFoldDB" id="A0A329T189"/>
<evidence type="ECO:0000313" key="3">
    <source>
        <dbReference type="EMBL" id="KAG2940007.1"/>
    </source>
</evidence>
<dbReference type="Proteomes" id="UP000736787">
    <property type="component" value="Unassembled WGS sequence"/>
</dbReference>
<evidence type="ECO:0000313" key="2">
    <source>
        <dbReference type="EMBL" id="KAG2868610.1"/>
    </source>
</evidence>
<dbReference type="Proteomes" id="UP000251314">
    <property type="component" value="Unassembled WGS sequence"/>
</dbReference>
<dbReference type="Proteomes" id="UP000697107">
    <property type="component" value="Unassembled WGS sequence"/>
</dbReference>
<dbReference type="STRING" id="29920.A0A329T189"/>
<dbReference type="Proteomes" id="UP000735874">
    <property type="component" value="Unassembled WGS sequence"/>
</dbReference>
<proteinExistence type="predicted"/>
<reference evidence="2" key="2">
    <citation type="submission" date="2018-10" db="EMBL/GenBank/DDBJ databases">
        <title>Effector identification in a new, highly contiguous assembly of the strawberry crown rot pathogen Phytophthora cactorum.</title>
        <authorList>
            <person name="Armitage A.D."/>
            <person name="Nellist C.F."/>
            <person name="Bates H."/>
            <person name="Vickerstaff R.J."/>
            <person name="Harrison R.J."/>
        </authorList>
    </citation>
    <scope>NUCLEOTIDE SEQUENCE</scope>
    <source>
        <strain evidence="2">15-7</strain>
        <strain evidence="3">4032</strain>
        <strain evidence="4">4040</strain>
        <strain evidence="5">P415</strain>
        <strain evidence="6">P421</strain>
    </source>
</reference>
<feature type="domain" description="DDE-1" evidence="1">
    <location>
        <begin position="34"/>
        <end position="77"/>
    </location>
</feature>
<evidence type="ECO:0000313" key="7">
    <source>
        <dbReference type="EMBL" id="RAW42521.1"/>
    </source>
</evidence>
<evidence type="ECO:0000313" key="8">
    <source>
        <dbReference type="Proteomes" id="UP000251314"/>
    </source>
</evidence>
<dbReference type="InterPro" id="IPR004875">
    <property type="entry name" value="DDE_SF_endonuclease_dom"/>
</dbReference>
<dbReference type="EMBL" id="RCMK01000106">
    <property type="protein sequence ID" value="KAG2948642.1"/>
    <property type="molecule type" value="Genomic_DNA"/>
</dbReference>
<organism evidence="7 8">
    <name type="scientific">Phytophthora cactorum</name>
    <dbReference type="NCBI Taxonomy" id="29920"/>
    <lineage>
        <taxon>Eukaryota</taxon>
        <taxon>Sar</taxon>
        <taxon>Stramenopiles</taxon>
        <taxon>Oomycota</taxon>
        <taxon>Peronosporomycetes</taxon>
        <taxon>Peronosporales</taxon>
        <taxon>Peronosporaceae</taxon>
        <taxon>Phytophthora</taxon>
    </lineage>
</organism>
<keyword evidence="8" id="KW-1185">Reference proteome</keyword>
<dbReference type="EMBL" id="RCML01000041">
    <property type="protein sequence ID" value="KAG2996034.1"/>
    <property type="molecule type" value="Genomic_DNA"/>
</dbReference>
<dbReference type="Proteomes" id="UP000760860">
    <property type="component" value="Unassembled WGS sequence"/>
</dbReference>
<evidence type="ECO:0000313" key="4">
    <source>
        <dbReference type="EMBL" id="KAG2948642.1"/>
    </source>
</evidence>
<protein>
    <recommendedName>
        <fullName evidence="1">DDE-1 domain-containing protein</fullName>
    </recommendedName>
</protein>
<dbReference type="EMBL" id="MJFZ01000014">
    <property type="protein sequence ID" value="RAW42521.1"/>
    <property type="molecule type" value="Genomic_DNA"/>
</dbReference>
<name>A0A329T189_9STRA</name>